<name>A0A853CD00_9ACTN</name>
<dbReference type="AlphaFoldDB" id="A0A853CD00"/>
<dbReference type="GO" id="GO:0004674">
    <property type="term" value="F:protein serine/threonine kinase activity"/>
    <property type="evidence" value="ECO:0007669"/>
    <property type="project" value="UniProtKB-KW"/>
</dbReference>
<accession>A0A853CD00</accession>
<proteinExistence type="predicted"/>
<keyword evidence="1" id="KW-0418">Kinase</keyword>
<dbReference type="CDD" id="cd16936">
    <property type="entry name" value="HATPase_RsbW-like"/>
    <property type="match status" value="1"/>
</dbReference>
<dbReference type="SUPFAM" id="SSF55874">
    <property type="entry name" value="ATPase domain of HSP90 chaperone/DNA topoisomerase II/histidine kinase"/>
    <property type="match status" value="1"/>
</dbReference>
<dbReference type="InterPro" id="IPR003594">
    <property type="entry name" value="HATPase_dom"/>
</dbReference>
<comment type="caution">
    <text evidence="3">The sequence shown here is derived from an EMBL/GenBank/DDBJ whole genome shotgun (WGS) entry which is preliminary data.</text>
</comment>
<dbReference type="PANTHER" id="PTHR35526:SF3">
    <property type="entry name" value="ANTI-SIGMA-F FACTOR RSBW"/>
    <property type="match status" value="1"/>
</dbReference>
<dbReference type="Gene3D" id="3.30.565.10">
    <property type="entry name" value="Histidine kinase-like ATPase, C-terminal domain"/>
    <property type="match status" value="1"/>
</dbReference>
<dbReference type="Pfam" id="PF13581">
    <property type="entry name" value="HATPase_c_2"/>
    <property type="match status" value="1"/>
</dbReference>
<protein>
    <submittedName>
        <fullName evidence="3">Anti-sigma regulatory factor (Ser/Thr protein kinase)</fullName>
    </submittedName>
</protein>
<reference evidence="3 4" key="1">
    <citation type="submission" date="2020-07" db="EMBL/GenBank/DDBJ databases">
        <title>Sequencing the genomes of 1000 actinobacteria strains.</title>
        <authorList>
            <person name="Klenk H.-P."/>
        </authorList>
    </citation>
    <scope>NUCLEOTIDE SEQUENCE [LARGE SCALE GENOMIC DNA]</scope>
    <source>
        <strain evidence="3 4">DSM 104001</strain>
    </source>
</reference>
<dbReference type="InterPro" id="IPR036890">
    <property type="entry name" value="HATPase_C_sf"/>
</dbReference>
<dbReference type="EMBL" id="JACBZT010000001">
    <property type="protein sequence ID" value="NYJ04979.1"/>
    <property type="molecule type" value="Genomic_DNA"/>
</dbReference>
<organism evidence="3 4">
    <name type="scientific">Petropleomorpha daqingensis</name>
    <dbReference type="NCBI Taxonomy" id="2026353"/>
    <lineage>
        <taxon>Bacteria</taxon>
        <taxon>Bacillati</taxon>
        <taxon>Actinomycetota</taxon>
        <taxon>Actinomycetes</taxon>
        <taxon>Geodermatophilales</taxon>
        <taxon>Geodermatophilaceae</taxon>
        <taxon>Petropleomorpha</taxon>
    </lineage>
</organism>
<evidence type="ECO:0000259" key="2">
    <source>
        <dbReference type="Pfam" id="PF13581"/>
    </source>
</evidence>
<evidence type="ECO:0000313" key="3">
    <source>
        <dbReference type="EMBL" id="NYJ04979.1"/>
    </source>
</evidence>
<dbReference type="Proteomes" id="UP000541969">
    <property type="component" value="Unassembled WGS sequence"/>
</dbReference>
<sequence>MSSFAASLDLPPVPHSAPLARHVTVDLLRVWRAPHDRDDAALLVTELVTNVVDHVGGEASFTLELELADGWLRVAVVDGSSVLPVVRELNAERPRGRGLRLVQAIAERWGCDEHDGGKRVWFELAPPV</sequence>
<gene>
    <name evidence="3" type="ORF">GGQ55_001257</name>
</gene>
<feature type="domain" description="Histidine kinase/HSP90-like ATPase" evidence="2">
    <location>
        <begin position="14"/>
        <end position="122"/>
    </location>
</feature>
<evidence type="ECO:0000256" key="1">
    <source>
        <dbReference type="ARBA" id="ARBA00022527"/>
    </source>
</evidence>
<dbReference type="PANTHER" id="PTHR35526">
    <property type="entry name" value="ANTI-SIGMA-F FACTOR RSBW-RELATED"/>
    <property type="match status" value="1"/>
</dbReference>
<dbReference type="InterPro" id="IPR050267">
    <property type="entry name" value="Anti-sigma-factor_SerPK"/>
</dbReference>
<evidence type="ECO:0000313" key="4">
    <source>
        <dbReference type="Proteomes" id="UP000541969"/>
    </source>
</evidence>
<dbReference type="RefSeq" id="WP_179715623.1">
    <property type="nucleotide sequence ID" value="NZ_JACBZT010000001.1"/>
</dbReference>
<keyword evidence="1" id="KW-0723">Serine/threonine-protein kinase</keyword>
<keyword evidence="1" id="KW-0808">Transferase</keyword>
<keyword evidence="4" id="KW-1185">Reference proteome</keyword>